<sequence>MDQSMMHMWPPKHHLPYHFPSPVLPHLPPASTHAWPPSPPPSPDASYWHHHLSHHQRAPDAPTPGPPCFPRQ</sequence>
<organism evidence="2 3">
    <name type="scientific">Malus baccata</name>
    <name type="common">Siberian crab apple</name>
    <name type="synonym">Pyrus baccata</name>
    <dbReference type="NCBI Taxonomy" id="106549"/>
    <lineage>
        <taxon>Eukaryota</taxon>
        <taxon>Viridiplantae</taxon>
        <taxon>Streptophyta</taxon>
        <taxon>Embryophyta</taxon>
        <taxon>Tracheophyta</taxon>
        <taxon>Spermatophyta</taxon>
        <taxon>Magnoliopsida</taxon>
        <taxon>eudicotyledons</taxon>
        <taxon>Gunneridae</taxon>
        <taxon>Pentapetalae</taxon>
        <taxon>rosids</taxon>
        <taxon>fabids</taxon>
        <taxon>Rosales</taxon>
        <taxon>Rosaceae</taxon>
        <taxon>Amygdaloideae</taxon>
        <taxon>Maleae</taxon>
        <taxon>Malus</taxon>
    </lineage>
</organism>
<dbReference type="Proteomes" id="UP000315295">
    <property type="component" value="Unassembled WGS sequence"/>
</dbReference>
<accession>A0A540MC90</accession>
<name>A0A540MC90_MALBA</name>
<protein>
    <submittedName>
        <fullName evidence="2">Uncharacterized protein</fullName>
    </submittedName>
</protein>
<gene>
    <name evidence="2" type="ORF">C1H46_018325</name>
</gene>
<evidence type="ECO:0000256" key="1">
    <source>
        <dbReference type="SAM" id="MobiDB-lite"/>
    </source>
</evidence>
<dbReference type="STRING" id="106549.A0A540MC90"/>
<comment type="caution">
    <text evidence="2">The sequence shown here is derived from an EMBL/GenBank/DDBJ whole genome shotgun (WGS) entry which is preliminary data.</text>
</comment>
<feature type="compositionally biased region" description="Pro residues" evidence="1">
    <location>
        <begin position="61"/>
        <end position="72"/>
    </location>
</feature>
<evidence type="ECO:0000313" key="3">
    <source>
        <dbReference type="Proteomes" id="UP000315295"/>
    </source>
</evidence>
<dbReference type="AlphaFoldDB" id="A0A540MC90"/>
<reference evidence="2 3" key="1">
    <citation type="journal article" date="2019" name="G3 (Bethesda)">
        <title>Sequencing of a Wild Apple (Malus baccata) Genome Unravels the Differences Between Cultivated and Wild Apple Species Regarding Disease Resistance and Cold Tolerance.</title>
        <authorList>
            <person name="Chen X."/>
        </authorList>
    </citation>
    <scope>NUCLEOTIDE SEQUENCE [LARGE SCALE GENOMIC DNA]</scope>
    <source>
        <strain evidence="3">cv. Shandingzi</strain>
        <tissue evidence="2">Leaves</tissue>
    </source>
</reference>
<evidence type="ECO:0000313" key="2">
    <source>
        <dbReference type="EMBL" id="TQD96089.1"/>
    </source>
</evidence>
<dbReference type="EMBL" id="VIEB01000300">
    <property type="protein sequence ID" value="TQD96089.1"/>
    <property type="molecule type" value="Genomic_DNA"/>
</dbReference>
<feature type="region of interest" description="Disordered" evidence="1">
    <location>
        <begin position="28"/>
        <end position="72"/>
    </location>
</feature>
<keyword evidence="3" id="KW-1185">Reference proteome</keyword>
<proteinExistence type="predicted"/>